<gene>
    <name evidence="1" type="ORF">caldi_07680</name>
</gene>
<proteinExistence type="predicted"/>
<evidence type="ECO:0000313" key="2">
    <source>
        <dbReference type="Proteomes" id="UP001163687"/>
    </source>
</evidence>
<dbReference type="EMBL" id="AP025628">
    <property type="protein sequence ID" value="BDG59678.1"/>
    <property type="molecule type" value="Genomic_DNA"/>
</dbReference>
<dbReference type="AlphaFoldDB" id="A0AA35CJT6"/>
<name>A0AA35CJT6_9FIRM</name>
<dbReference type="Proteomes" id="UP001163687">
    <property type="component" value="Chromosome"/>
</dbReference>
<reference evidence="1" key="1">
    <citation type="submission" date="2022-03" db="EMBL/GenBank/DDBJ databases">
        <title>Complete genome sequence of Caldinitratiruptor microaerophilus.</title>
        <authorList>
            <person name="Mukaiyama R."/>
            <person name="Nishiyama T."/>
            <person name="Ueda K."/>
        </authorList>
    </citation>
    <scope>NUCLEOTIDE SEQUENCE</scope>
    <source>
        <strain evidence="1">JCM 16183</strain>
    </source>
</reference>
<keyword evidence="2" id="KW-1185">Reference proteome</keyword>
<accession>A0AA35CJT6</accession>
<sequence length="427" mass="43922">MGLRAGCAAFPVTPPVPGPMGGYAARRGPSRGVADPLWARALVLEDSGVKAALVIADLLAIPRPLAEAVRLQAAPALGVRPEHIVVAATHTHSGPALPPVPPEADEALLAWLGRALASALVLADQDLEPVTAGWETAAAPGLAANRRDPDLPADPNVTGLALWRADGSLKGLLLNHACHPTVLGPSNDLLSADFPGAGVDMLQRALGGTVWVAYAQGAAGDVSCRFTRRAQTLAEVRRLGTILAGAGLVIAGRAAPGRATPLRVLSRTVPLALREFPPVAELEAQAEAAAQELERLEAAGASPPEKRLAESLLEGVQSSLVFARLAGRLEREAEVTALRLGDAALVALPGEPFSALARAIRERSPFGTTFVLGYAGGYIGYVPDREAYRRGGYETLAAWVEPGAADRLVGAAVSLLEALCGEGGGGG</sequence>
<dbReference type="RefSeq" id="WP_264843785.1">
    <property type="nucleotide sequence ID" value="NZ_AP025628.1"/>
</dbReference>
<evidence type="ECO:0000313" key="1">
    <source>
        <dbReference type="EMBL" id="BDG59678.1"/>
    </source>
</evidence>
<evidence type="ECO:0008006" key="3">
    <source>
        <dbReference type="Google" id="ProtNLM"/>
    </source>
</evidence>
<dbReference type="KEGG" id="cmic:caldi_07680"/>
<protein>
    <recommendedName>
        <fullName evidence="3">Neutral/alkaline non-lysosomal ceramidase N-terminal domain-containing protein</fullName>
    </recommendedName>
</protein>
<organism evidence="1 2">
    <name type="scientific">Caldinitratiruptor microaerophilus</name>
    <dbReference type="NCBI Taxonomy" id="671077"/>
    <lineage>
        <taxon>Bacteria</taxon>
        <taxon>Bacillati</taxon>
        <taxon>Bacillota</taxon>
        <taxon>Clostridia</taxon>
        <taxon>Eubacteriales</taxon>
        <taxon>Symbiobacteriaceae</taxon>
        <taxon>Caldinitratiruptor</taxon>
    </lineage>
</organism>